<gene>
    <name evidence="9" type="ORF">BZM27_49215</name>
</gene>
<evidence type="ECO:0000256" key="5">
    <source>
        <dbReference type="ARBA" id="ARBA00023136"/>
    </source>
</evidence>
<name>A0A4R0X0K5_9BURK</name>
<keyword evidence="3 7" id="KW-0812">Transmembrane</keyword>
<evidence type="ECO:0000259" key="8">
    <source>
        <dbReference type="Pfam" id="PF13515"/>
    </source>
</evidence>
<reference evidence="9 10" key="1">
    <citation type="submission" date="2017-02" db="EMBL/GenBank/DDBJ databases">
        <title>Paraburkholderia sophoroidis sp. nov. and Paraburkholderia steynii sp. nov. rhizobial symbionts of the fynbos legume Hypocalyptus sophoroides.</title>
        <authorList>
            <person name="Steenkamp E.T."/>
            <person name="Beukes C.W."/>
            <person name="Van Zyl E."/>
            <person name="Avontuur J."/>
            <person name="Chan W.Y."/>
            <person name="Hassen A."/>
            <person name="Palmer M."/>
            <person name="Mthombeni L."/>
            <person name="Phalane F."/>
            <person name="Sereme K."/>
            <person name="Venter S.N."/>
        </authorList>
    </citation>
    <scope>NUCLEOTIDE SEQUENCE [LARGE SCALE GENOMIC DNA]</scope>
    <source>
        <strain evidence="9 10">HC1.1ba</strain>
    </source>
</reference>
<evidence type="ECO:0000313" key="9">
    <source>
        <dbReference type="EMBL" id="TCG03344.1"/>
    </source>
</evidence>
<keyword evidence="2" id="KW-1003">Cell membrane</keyword>
<dbReference type="InterPro" id="IPR049453">
    <property type="entry name" value="Memb_transporter_dom"/>
</dbReference>
<comment type="caution">
    <text evidence="9">The sequence shown here is derived from an EMBL/GenBank/DDBJ whole genome shotgun (WGS) entry which is preliminary data.</text>
</comment>
<comment type="similarity">
    <text evidence="6">Belongs to the YccS/YhfK family.</text>
</comment>
<accession>A0A4R0X0K5</accession>
<feature type="transmembrane region" description="Helical" evidence="7">
    <location>
        <begin position="532"/>
        <end position="549"/>
    </location>
</feature>
<evidence type="ECO:0000256" key="4">
    <source>
        <dbReference type="ARBA" id="ARBA00022989"/>
    </source>
</evidence>
<evidence type="ECO:0000256" key="1">
    <source>
        <dbReference type="ARBA" id="ARBA00004651"/>
    </source>
</evidence>
<dbReference type="Pfam" id="PF13515">
    <property type="entry name" value="FUSC_2"/>
    <property type="match status" value="1"/>
</dbReference>
<dbReference type="Proteomes" id="UP000294200">
    <property type="component" value="Unassembled WGS sequence"/>
</dbReference>
<keyword evidence="10" id="KW-1185">Reference proteome</keyword>
<feature type="domain" description="Integral membrane bound transporter" evidence="8">
    <location>
        <begin position="417"/>
        <end position="541"/>
    </location>
</feature>
<dbReference type="EMBL" id="MWML01000434">
    <property type="protein sequence ID" value="TCG03344.1"/>
    <property type="molecule type" value="Genomic_DNA"/>
</dbReference>
<feature type="transmembrane region" description="Helical" evidence="7">
    <location>
        <begin position="493"/>
        <end position="511"/>
    </location>
</feature>
<comment type="subcellular location">
    <subcellularLocation>
        <location evidence="1">Cell membrane</location>
        <topology evidence="1">Multi-pass membrane protein</topology>
    </subcellularLocation>
</comment>
<evidence type="ECO:0000256" key="2">
    <source>
        <dbReference type="ARBA" id="ARBA00022475"/>
    </source>
</evidence>
<dbReference type="PANTHER" id="PTHR30509">
    <property type="entry name" value="P-HYDROXYBENZOIC ACID EFFLUX PUMP SUBUNIT-RELATED"/>
    <property type="match status" value="1"/>
</dbReference>
<sequence length="741" mass="78240">MVPIVQSPLRRLAASRALRHVPLADALRGGIICTVPALLAATLHVPLLSWSAIAAFWTCFADPGGRRRTRLAFALSFGLAGSLASGVASWSGEWPALTVVLAAVVGFAGAFSSVGGPKIGLPALLLATAFGVSTAFGGHDFVHATRYAAYFLYGNLWAIGFGVLLWRGDDCAPARRGVAACFVELSDLAFELSQCTAMRHAEGVSPADTHGAIRARVRTRLEAVGDVLLTVSYERPSTRVRAWQAIELASTAEQAFVALVGLDDLLAPDMACVMPRQPRALVSSVLFETAEVLKQIALCCNSASLALPGELAQQLVRLDMAIGQLEACGSGASSLPQEEFNVTALAAVVSRVRSAIGQAHTVLRASEPVGSAAASSDGTTQQSSWRSFRSQLAVNLNGESSWFRYALRVALAGAISVGLVQRFTPNHGYWLILTTFFTIRPNFAATLTVSAQRVGGTLMGAVLAAALGFLIHSPLLLAILVLPLSVGTLAGRAVSYVFYTLFLTPHFILVAELGQPGGSELVLALMRMLDSILGAALALAISFLVWPHWERHRIAHVIAAAIEANARYLTRSLWAAAAGAHSGMPLADLRRSACVATDRMEASIERMRVEPNADARREIEAKAVIAALRRTIGAVTLIELSVATAGAPSSGARIGAFAKWVDDEMARSAAALRGDTFVPNRSSQDGPPPMLDRSIPISMQHTLQRISSGVETVRQIALRDGGNAKANTAVAHDGVEPSHPG</sequence>
<evidence type="ECO:0000256" key="3">
    <source>
        <dbReference type="ARBA" id="ARBA00022692"/>
    </source>
</evidence>
<evidence type="ECO:0000256" key="6">
    <source>
        <dbReference type="ARBA" id="ARBA00043993"/>
    </source>
</evidence>
<feature type="transmembrane region" description="Helical" evidence="7">
    <location>
        <begin position="461"/>
        <end position="481"/>
    </location>
</feature>
<keyword evidence="4 7" id="KW-1133">Transmembrane helix</keyword>
<protein>
    <recommendedName>
        <fullName evidence="8">Integral membrane bound transporter domain-containing protein</fullName>
    </recommendedName>
</protein>
<keyword evidence="5 7" id="KW-0472">Membrane</keyword>
<feature type="transmembrane region" description="Helical" evidence="7">
    <location>
        <begin position="429"/>
        <end position="449"/>
    </location>
</feature>
<feature type="transmembrane region" description="Helical" evidence="7">
    <location>
        <begin position="147"/>
        <end position="166"/>
    </location>
</feature>
<feature type="transmembrane region" description="Helical" evidence="7">
    <location>
        <begin position="121"/>
        <end position="141"/>
    </location>
</feature>
<feature type="transmembrane region" description="Helical" evidence="7">
    <location>
        <begin position="37"/>
        <end position="59"/>
    </location>
</feature>
<dbReference type="PANTHER" id="PTHR30509:SF9">
    <property type="entry name" value="MULTIDRUG RESISTANCE PROTEIN MDTO"/>
    <property type="match status" value="1"/>
</dbReference>
<dbReference type="GO" id="GO:0005886">
    <property type="term" value="C:plasma membrane"/>
    <property type="evidence" value="ECO:0007669"/>
    <property type="project" value="UniProtKB-SubCell"/>
</dbReference>
<evidence type="ECO:0000313" key="10">
    <source>
        <dbReference type="Proteomes" id="UP000294200"/>
    </source>
</evidence>
<dbReference type="AlphaFoldDB" id="A0A4R0X0K5"/>
<feature type="transmembrane region" description="Helical" evidence="7">
    <location>
        <begin position="71"/>
        <end position="90"/>
    </location>
</feature>
<evidence type="ECO:0000256" key="7">
    <source>
        <dbReference type="SAM" id="Phobius"/>
    </source>
</evidence>
<feature type="transmembrane region" description="Helical" evidence="7">
    <location>
        <begin position="96"/>
        <end position="114"/>
    </location>
</feature>
<organism evidence="9 10">
    <name type="scientific">Paraburkholderia steynii</name>
    <dbReference type="NCBI Taxonomy" id="1245441"/>
    <lineage>
        <taxon>Bacteria</taxon>
        <taxon>Pseudomonadati</taxon>
        <taxon>Pseudomonadota</taxon>
        <taxon>Betaproteobacteria</taxon>
        <taxon>Burkholderiales</taxon>
        <taxon>Burkholderiaceae</taxon>
        <taxon>Paraburkholderia</taxon>
    </lineage>
</organism>
<proteinExistence type="inferred from homology"/>